<name>A0A402ARM5_9CHLR</name>
<organism evidence="2 3">
    <name type="scientific">Dictyobacter kobayashii</name>
    <dbReference type="NCBI Taxonomy" id="2014872"/>
    <lineage>
        <taxon>Bacteria</taxon>
        <taxon>Bacillati</taxon>
        <taxon>Chloroflexota</taxon>
        <taxon>Ktedonobacteria</taxon>
        <taxon>Ktedonobacterales</taxon>
        <taxon>Dictyobacteraceae</taxon>
        <taxon>Dictyobacter</taxon>
    </lineage>
</organism>
<feature type="domain" description="Transposase IS200-like" evidence="1">
    <location>
        <begin position="27"/>
        <end position="151"/>
    </location>
</feature>
<keyword evidence="3" id="KW-1185">Reference proteome</keyword>
<dbReference type="Gene3D" id="3.30.70.1290">
    <property type="entry name" value="Transposase IS200-like"/>
    <property type="match status" value="1"/>
</dbReference>
<sequence length="168" mass="19650">MDAFKKPRRKKFTPLKPMRLEGYDYHLPGAYTITICARKLQPLFLHPTLRDILYKEWENLSKRFANVVPGTMIVMHNHIHCILIIEGNDPHEKSVTDIIGTYKSIAANAWLRYIKETGDQQSGKIWKTRFYDHIVRGKIDFDTQTAYILNNPAAFEAKQKKHHKGKEE</sequence>
<dbReference type="AlphaFoldDB" id="A0A402ARM5"/>
<evidence type="ECO:0000259" key="1">
    <source>
        <dbReference type="SMART" id="SM01321"/>
    </source>
</evidence>
<dbReference type="InterPro" id="IPR002686">
    <property type="entry name" value="Transposase_17"/>
</dbReference>
<dbReference type="GO" id="GO:0004803">
    <property type="term" value="F:transposase activity"/>
    <property type="evidence" value="ECO:0007669"/>
    <property type="project" value="InterPro"/>
</dbReference>
<dbReference type="RefSeq" id="WP_126553598.1">
    <property type="nucleotide sequence ID" value="NZ_BIFS01000001.1"/>
</dbReference>
<reference evidence="3" key="1">
    <citation type="submission" date="2018-12" db="EMBL/GenBank/DDBJ databases">
        <title>Tengunoibacter tsumagoiensis gen. nov., sp. nov., Dictyobacter kobayashii sp. nov., D. alpinus sp. nov., and D. joshuensis sp. nov. and description of Dictyobacteraceae fam. nov. within the order Ktedonobacterales isolated from Tengu-no-mugimeshi.</title>
        <authorList>
            <person name="Wang C.M."/>
            <person name="Zheng Y."/>
            <person name="Sakai Y."/>
            <person name="Toyoda A."/>
            <person name="Minakuchi Y."/>
            <person name="Abe K."/>
            <person name="Yokota A."/>
            <person name="Yabe S."/>
        </authorList>
    </citation>
    <scope>NUCLEOTIDE SEQUENCE [LARGE SCALE GENOMIC DNA]</scope>
    <source>
        <strain evidence="3">Uno11</strain>
    </source>
</reference>
<accession>A0A402ARM5</accession>
<dbReference type="PANTHER" id="PTHR36966">
    <property type="entry name" value="REP-ASSOCIATED TYROSINE TRANSPOSASE"/>
    <property type="match status" value="1"/>
</dbReference>
<dbReference type="Proteomes" id="UP000287188">
    <property type="component" value="Unassembled WGS sequence"/>
</dbReference>
<dbReference type="GO" id="GO:0043565">
    <property type="term" value="F:sequence-specific DNA binding"/>
    <property type="evidence" value="ECO:0007669"/>
    <property type="project" value="TreeGrafter"/>
</dbReference>
<gene>
    <name evidence="2" type="ORF">KDK_55370</name>
</gene>
<dbReference type="InterPro" id="IPR052715">
    <property type="entry name" value="RAYT_transposase"/>
</dbReference>
<dbReference type="OrthoDB" id="9794403at2"/>
<comment type="caution">
    <text evidence="2">The sequence shown here is derived from an EMBL/GenBank/DDBJ whole genome shotgun (WGS) entry which is preliminary data.</text>
</comment>
<proteinExistence type="predicted"/>
<protein>
    <recommendedName>
        <fullName evidence="1">Transposase IS200-like domain-containing protein</fullName>
    </recommendedName>
</protein>
<dbReference type="SUPFAM" id="SSF143422">
    <property type="entry name" value="Transposase IS200-like"/>
    <property type="match status" value="1"/>
</dbReference>
<dbReference type="SMART" id="SM01321">
    <property type="entry name" value="Y1_Tnp"/>
    <property type="match status" value="1"/>
</dbReference>
<dbReference type="GO" id="GO:0006313">
    <property type="term" value="P:DNA transposition"/>
    <property type="evidence" value="ECO:0007669"/>
    <property type="project" value="InterPro"/>
</dbReference>
<dbReference type="PANTHER" id="PTHR36966:SF1">
    <property type="entry name" value="REP-ASSOCIATED TYROSINE TRANSPOSASE"/>
    <property type="match status" value="1"/>
</dbReference>
<evidence type="ECO:0000313" key="3">
    <source>
        <dbReference type="Proteomes" id="UP000287188"/>
    </source>
</evidence>
<evidence type="ECO:0000313" key="2">
    <source>
        <dbReference type="EMBL" id="GCE21737.1"/>
    </source>
</evidence>
<dbReference type="InterPro" id="IPR036515">
    <property type="entry name" value="Transposase_17_sf"/>
</dbReference>
<dbReference type="EMBL" id="BIFS01000001">
    <property type="protein sequence ID" value="GCE21737.1"/>
    <property type="molecule type" value="Genomic_DNA"/>
</dbReference>